<dbReference type="OrthoDB" id="7289984at2759"/>
<reference evidence="2" key="1">
    <citation type="journal article" date="2020" name="Stud. Mycol.">
        <title>101 Dothideomycetes genomes: a test case for predicting lifestyles and emergence of pathogens.</title>
        <authorList>
            <person name="Haridas S."/>
            <person name="Albert R."/>
            <person name="Binder M."/>
            <person name="Bloem J."/>
            <person name="Labutti K."/>
            <person name="Salamov A."/>
            <person name="Andreopoulos B."/>
            <person name="Baker S."/>
            <person name="Barry K."/>
            <person name="Bills G."/>
            <person name="Bluhm B."/>
            <person name="Cannon C."/>
            <person name="Castanera R."/>
            <person name="Culley D."/>
            <person name="Daum C."/>
            <person name="Ezra D."/>
            <person name="Gonzalez J."/>
            <person name="Henrissat B."/>
            <person name="Kuo A."/>
            <person name="Liang C."/>
            <person name="Lipzen A."/>
            <person name="Lutzoni F."/>
            <person name="Magnuson J."/>
            <person name="Mondo S."/>
            <person name="Nolan M."/>
            <person name="Ohm R."/>
            <person name="Pangilinan J."/>
            <person name="Park H.-J."/>
            <person name="Ramirez L."/>
            <person name="Alfaro M."/>
            <person name="Sun H."/>
            <person name="Tritt A."/>
            <person name="Yoshinaga Y."/>
            <person name="Zwiers L.-H."/>
            <person name="Turgeon B."/>
            <person name="Goodwin S."/>
            <person name="Spatafora J."/>
            <person name="Crous P."/>
            <person name="Grigoriev I."/>
        </authorList>
    </citation>
    <scope>NUCLEOTIDE SEQUENCE</scope>
    <source>
        <strain evidence="2">CBS 379.55</strain>
    </source>
</reference>
<dbReference type="EMBL" id="ML986484">
    <property type="protein sequence ID" value="KAF2281457.1"/>
    <property type="molecule type" value="Genomic_DNA"/>
</dbReference>
<dbReference type="GeneID" id="54553265"/>
<dbReference type="PANTHER" id="PTHR45458">
    <property type="entry name" value="SHORT-CHAIN DEHYDROGENASE/REDUCTASE SDR"/>
    <property type="match status" value="1"/>
</dbReference>
<dbReference type="InterPro" id="IPR002347">
    <property type="entry name" value="SDR_fam"/>
</dbReference>
<dbReference type="GO" id="GO:0016616">
    <property type="term" value="F:oxidoreductase activity, acting on the CH-OH group of donors, NAD or NADP as acceptor"/>
    <property type="evidence" value="ECO:0007669"/>
    <property type="project" value="TreeGrafter"/>
</dbReference>
<dbReference type="PANTHER" id="PTHR45458:SF1">
    <property type="entry name" value="SHORT CHAIN DEHYDROGENASE"/>
    <property type="match status" value="1"/>
</dbReference>
<accession>A0A6A6JYI0</accession>
<evidence type="ECO:0000256" key="1">
    <source>
        <dbReference type="SAM" id="MobiDB-lite"/>
    </source>
</evidence>
<gene>
    <name evidence="2" type="ORF">EI97DRAFT_447429</name>
</gene>
<dbReference type="Pfam" id="PF00106">
    <property type="entry name" value="adh_short"/>
    <property type="match status" value="1"/>
</dbReference>
<name>A0A6A6JYI0_WESOR</name>
<evidence type="ECO:0000313" key="3">
    <source>
        <dbReference type="Proteomes" id="UP000800097"/>
    </source>
</evidence>
<proteinExistence type="predicted"/>
<dbReference type="Gene3D" id="3.40.50.720">
    <property type="entry name" value="NAD(P)-binding Rossmann-like Domain"/>
    <property type="match status" value="1"/>
</dbReference>
<feature type="region of interest" description="Disordered" evidence="1">
    <location>
        <begin position="211"/>
        <end position="231"/>
    </location>
</feature>
<protein>
    <submittedName>
        <fullName evidence="2">Short chain dehydrogenase reductase</fullName>
    </submittedName>
</protein>
<dbReference type="SUPFAM" id="SSF51735">
    <property type="entry name" value="NAD(P)-binding Rossmann-fold domains"/>
    <property type="match status" value="1"/>
</dbReference>
<evidence type="ECO:0000313" key="2">
    <source>
        <dbReference type="EMBL" id="KAF2281457.1"/>
    </source>
</evidence>
<dbReference type="InterPro" id="IPR036291">
    <property type="entry name" value="NAD(P)-bd_dom_sf"/>
</dbReference>
<organism evidence="2 3">
    <name type="scientific">Westerdykella ornata</name>
    <dbReference type="NCBI Taxonomy" id="318751"/>
    <lineage>
        <taxon>Eukaryota</taxon>
        <taxon>Fungi</taxon>
        <taxon>Dikarya</taxon>
        <taxon>Ascomycota</taxon>
        <taxon>Pezizomycotina</taxon>
        <taxon>Dothideomycetes</taxon>
        <taxon>Pleosporomycetidae</taxon>
        <taxon>Pleosporales</taxon>
        <taxon>Sporormiaceae</taxon>
        <taxon>Westerdykella</taxon>
    </lineage>
</organism>
<dbReference type="Proteomes" id="UP000800097">
    <property type="component" value="Unassembled WGS sequence"/>
</dbReference>
<keyword evidence="3" id="KW-1185">Reference proteome</keyword>
<dbReference type="AlphaFoldDB" id="A0A6A6JYI0"/>
<dbReference type="InterPro" id="IPR052184">
    <property type="entry name" value="SDR_enzymes"/>
</dbReference>
<dbReference type="PRINTS" id="PR00081">
    <property type="entry name" value="GDHRDH"/>
</dbReference>
<sequence length="231" mass="24725">MASLFITGASRGLGLALVRELASLPSSKVRKVIAGARGDASALKDIAEKSDGRVSVVQLDVTNPPIIQQAAAETERLLEGKGLDVLVNNAGICQYAFGGVATMDNLEESFTVNVMGVHWVTQAFLPLLRKGNLKKVINIRRLFPCAGIQNLESSPDALTVQYALDYEKERFTFIALCPGWLKTDLGGGDIADLTPEEGAKASLDIIFQQGTGGQRDHAQGPNVYDGTNVPW</sequence>
<dbReference type="RefSeq" id="XP_033658994.1">
    <property type="nucleotide sequence ID" value="XM_033800090.1"/>
</dbReference>